<feature type="compositionally biased region" description="Basic and acidic residues" evidence="1">
    <location>
        <begin position="80"/>
        <end position="98"/>
    </location>
</feature>
<feature type="region of interest" description="Disordered" evidence="1">
    <location>
        <begin position="188"/>
        <end position="291"/>
    </location>
</feature>
<gene>
    <name evidence="2" type="ORF">CEXT_65572</name>
</gene>
<organism evidence="2 3">
    <name type="scientific">Caerostris extrusa</name>
    <name type="common">Bark spider</name>
    <name type="synonym">Caerostris bankana</name>
    <dbReference type="NCBI Taxonomy" id="172846"/>
    <lineage>
        <taxon>Eukaryota</taxon>
        <taxon>Metazoa</taxon>
        <taxon>Ecdysozoa</taxon>
        <taxon>Arthropoda</taxon>
        <taxon>Chelicerata</taxon>
        <taxon>Arachnida</taxon>
        <taxon>Araneae</taxon>
        <taxon>Araneomorphae</taxon>
        <taxon>Entelegynae</taxon>
        <taxon>Araneoidea</taxon>
        <taxon>Araneidae</taxon>
        <taxon>Caerostris</taxon>
    </lineage>
</organism>
<comment type="caution">
    <text evidence="2">The sequence shown here is derived from an EMBL/GenBank/DDBJ whole genome shotgun (WGS) entry which is preliminary data.</text>
</comment>
<keyword evidence="3" id="KW-1185">Reference proteome</keyword>
<protein>
    <submittedName>
        <fullName evidence="2">Uncharacterized protein</fullName>
    </submittedName>
</protein>
<dbReference type="EMBL" id="BPLR01018361">
    <property type="protein sequence ID" value="GIY98938.1"/>
    <property type="molecule type" value="Genomic_DNA"/>
</dbReference>
<dbReference type="AlphaFoldDB" id="A0AAV4XWH3"/>
<name>A0AAV4XWH3_CAEEX</name>
<feature type="compositionally biased region" description="Basic and acidic residues" evidence="1">
    <location>
        <begin position="263"/>
        <end position="276"/>
    </location>
</feature>
<feature type="region of interest" description="Disordered" evidence="1">
    <location>
        <begin position="79"/>
        <end position="99"/>
    </location>
</feature>
<evidence type="ECO:0000313" key="2">
    <source>
        <dbReference type="EMBL" id="GIY98938.1"/>
    </source>
</evidence>
<evidence type="ECO:0000256" key="1">
    <source>
        <dbReference type="SAM" id="MobiDB-lite"/>
    </source>
</evidence>
<reference evidence="2 3" key="1">
    <citation type="submission" date="2021-06" db="EMBL/GenBank/DDBJ databases">
        <title>Caerostris extrusa draft genome.</title>
        <authorList>
            <person name="Kono N."/>
            <person name="Arakawa K."/>
        </authorList>
    </citation>
    <scope>NUCLEOTIDE SEQUENCE [LARGE SCALE GENOMIC DNA]</scope>
</reference>
<sequence>MKQMSHKKKVKYMRKFGWANSAENKKIRQEIRQESIKNASLLPSTDFPIETKTKEKTITDDPVSESEVKYICSVRRNKHNSSESRLMKHISGEREKKMKQISHMQDLRELEDCFLENQEVFENNLRVIEAKAAEKRSEKQTEKKSIRCEKCNKDVTRGRKLLREEPGNCICKEYNQDVGSCKRKETGRKRLLQEPEPNQEVDSCKRKKTRGRKALLKEPEPNQEVDSCKSKKTRGRKAVLKEPEPNQEVDSCESKKTRGRKAVLKEPEPNKDVDSCKRKKTSGSKGLLIAP</sequence>
<evidence type="ECO:0000313" key="3">
    <source>
        <dbReference type="Proteomes" id="UP001054945"/>
    </source>
</evidence>
<proteinExistence type="predicted"/>
<feature type="non-terminal residue" evidence="2">
    <location>
        <position position="291"/>
    </location>
</feature>
<dbReference type="Proteomes" id="UP001054945">
    <property type="component" value="Unassembled WGS sequence"/>
</dbReference>
<feature type="compositionally biased region" description="Basic residues" evidence="1">
    <location>
        <begin position="205"/>
        <end position="214"/>
    </location>
</feature>
<accession>A0AAV4XWH3</accession>